<dbReference type="EMBL" id="ARXR01000019">
    <property type="protein sequence ID" value="MBF5053657.1"/>
    <property type="molecule type" value="Genomic_DNA"/>
</dbReference>
<sequence length="377" mass="41082">MRILDTTLFYTQASGGVRTYIDGKRQALLRRGDTSHKVVMPGSRVFFDGDFVSLPAMPLPLAPGFRFPLRLGLWSSIIAGLQPDVIEAGDPYTPAWAAQRAARLLDVPSVGFYHSDLFTLVHHRVGRFLDPGTRAYIKRLYEGFDMVLSPSRVMAEQLHRCGIGEVEVQPLGVDLEAFQPQRAKPNARRALGLSEDQHLLVFAGRGTQEKNIPVLLEAMRRLGPDYHLLLIGTGLQPDAPSNVSVIHEFCQTPEVAGWMAAADALVHAGDQETFGLVALEGMASGLPVVCVDAGALPEVVPGDCGRHVRPNDGAAMAAGVRDLFEHDDPAALGRRARAHVETRHSWDAVAESLVGHYRRVLGDHEQPVLASTHESHS</sequence>
<dbReference type="PANTHER" id="PTHR45947:SF3">
    <property type="entry name" value="SULFOQUINOVOSYL TRANSFERASE SQD2"/>
    <property type="match status" value="1"/>
</dbReference>
<dbReference type="InterPro" id="IPR028098">
    <property type="entry name" value="Glyco_trans_4-like_N"/>
</dbReference>
<name>A0ABS0AHP3_9GAMM</name>
<evidence type="ECO:0000313" key="3">
    <source>
        <dbReference type="Proteomes" id="UP000644441"/>
    </source>
</evidence>
<organism evidence="2 3">
    <name type="scientific">Alloalcanivorax venustensis ISO4</name>
    <dbReference type="NCBI Taxonomy" id="1177184"/>
    <lineage>
        <taxon>Bacteria</taxon>
        <taxon>Pseudomonadati</taxon>
        <taxon>Pseudomonadota</taxon>
        <taxon>Gammaproteobacteria</taxon>
        <taxon>Oceanospirillales</taxon>
        <taxon>Alcanivoracaceae</taxon>
        <taxon>Alloalcanivorax</taxon>
    </lineage>
</organism>
<dbReference type="Pfam" id="PF13692">
    <property type="entry name" value="Glyco_trans_1_4"/>
    <property type="match status" value="1"/>
</dbReference>
<evidence type="ECO:0000313" key="2">
    <source>
        <dbReference type="EMBL" id="MBF5053657.1"/>
    </source>
</evidence>
<dbReference type="Pfam" id="PF13439">
    <property type="entry name" value="Glyco_transf_4"/>
    <property type="match status" value="1"/>
</dbReference>
<dbReference type="CDD" id="cd03814">
    <property type="entry name" value="GT4-like"/>
    <property type="match status" value="1"/>
</dbReference>
<accession>A0ABS0AHP3</accession>
<dbReference type="InterPro" id="IPR050194">
    <property type="entry name" value="Glycosyltransferase_grp1"/>
</dbReference>
<gene>
    <name evidence="2" type="ORF">ISO4_02259</name>
</gene>
<dbReference type="SUPFAM" id="SSF53756">
    <property type="entry name" value="UDP-Glycosyltransferase/glycogen phosphorylase"/>
    <property type="match status" value="1"/>
</dbReference>
<keyword evidence="3" id="KW-1185">Reference proteome</keyword>
<dbReference type="Proteomes" id="UP000644441">
    <property type="component" value="Unassembled WGS sequence"/>
</dbReference>
<comment type="caution">
    <text evidence="2">The sequence shown here is derived from an EMBL/GenBank/DDBJ whole genome shotgun (WGS) entry which is preliminary data.</text>
</comment>
<evidence type="ECO:0000259" key="1">
    <source>
        <dbReference type="Pfam" id="PF13439"/>
    </source>
</evidence>
<dbReference type="Gene3D" id="3.40.50.2000">
    <property type="entry name" value="Glycogen Phosphorylase B"/>
    <property type="match status" value="2"/>
</dbReference>
<dbReference type="PANTHER" id="PTHR45947">
    <property type="entry name" value="SULFOQUINOVOSYL TRANSFERASE SQD2"/>
    <property type="match status" value="1"/>
</dbReference>
<protein>
    <recommendedName>
        <fullName evidence="1">Glycosyltransferase subfamily 4-like N-terminal domain-containing protein</fullName>
    </recommendedName>
</protein>
<dbReference type="RefSeq" id="WP_194856305.1">
    <property type="nucleotide sequence ID" value="NZ_ARXR01000019.1"/>
</dbReference>
<reference evidence="2 3" key="1">
    <citation type="submission" date="2012-09" db="EMBL/GenBank/DDBJ databases">
        <title>Genome Sequence of alkane-degrading Bacterium Alcanivorax venustensis ISO4.</title>
        <authorList>
            <person name="Lai Q."/>
            <person name="Shao Z."/>
        </authorList>
    </citation>
    <scope>NUCLEOTIDE SEQUENCE [LARGE SCALE GENOMIC DNA]</scope>
    <source>
        <strain evidence="2 3">ISO4</strain>
    </source>
</reference>
<feature type="domain" description="Glycosyltransferase subfamily 4-like N-terminal" evidence="1">
    <location>
        <begin position="15"/>
        <end position="176"/>
    </location>
</feature>
<proteinExistence type="predicted"/>